<proteinExistence type="predicted"/>
<dbReference type="AlphaFoldDB" id="A0A8D8M7F9"/>
<name>A0A8D8M7F9_9HEMI</name>
<protein>
    <submittedName>
        <fullName evidence="1">Uncharacterized protein</fullName>
    </submittedName>
</protein>
<organism evidence="1">
    <name type="scientific">Cacopsylla melanoneura</name>
    <dbReference type="NCBI Taxonomy" id="428564"/>
    <lineage>
        <taxon>Eukaryota</taxon>
        <taxon>Metazoa</taxon>
        <taxon>Ecdysozoa</taxon>
        <taxon>Arthropoda</taxon>
        <taxon>Hexapoda</taxon>
        <taxon>Insecta</taxon>
        <taxon>Pterygota</taxon>
        <taxon>Neoptera</taxon>
        <taxon>Paraneoptera</taxon>
        <taxon>Hemiptera</taxon>
        <taxon>Sternorrhyncha</taxon>
        <taxon>Psylloidea</taxon>
        <taxon>Psyllidae</taxon>
        <taxon>Psyllinae</taxon>
        <taxon>Cacopsylla</taxon>
    </lineage>
</organism>
<accession>A0A8D8M7F9</accession>
<dbReference type="EMBL" id="HBUF01045172">
    <property type="protein sequence ID" value="CAG6619323.1"/>
    <property type="molecule type" value="Transcribed_RNA"/>
</dbReference>
<sequence length="112" mass="12417">MLPFNRRHTPMCATGMFCDVIFGKLIGSAESDVLFSWSITCSIRILGVSELRSKSEFPNCGQNVRSAVAPEISASELRSVRFSKPSELRSFLNPISHLIDLIAMTKALRNIV</sequence>
<evidence type="ECO:0000313" key="1">
    <source>
        <dbReference type="EMBL" id="CAG6619323.1"/>
    </source>
</evidence>
<reference evidence="1" key="1">
    <citation type="submission" date="2021-05" db="EMBL/GenBank/DDBJ databases">
        <authorList>
            <person name="Alioto T."/>
            <person name="Alioto T."/>
            <person name="Gomez Garrido J."/>
        </authorList>
    </citation>
    <scope>NUCLEOTIDE SEQUENCE</scope>
</reference>